<organism evidence="2 3">
    <name type="scientific">Sphingomonas naasensis</name>
    <dbReference type="NCBI Taxonomy" id="1344951"/>
    <lineage>
        <taxon>Bacteria</taxon>
        <taxon>Pseudomonadati</taxon>
        <taxon>Pseudomonadota</taxon>
        <taxon>Alphaproteobacteria</taxon>
        <taxon>Sphingomonadales</taxon>
        <taxon>Sphingomonadaceae</taxon>
        <taxon>Sphingomonas</taxon>
    </lineage>
</organism>
<evidence type="ECO:0000256" key="1">
    <source>
        <dbReference type="SAM" id="Phobius"/>
    </source>
</evidence>
<keyword evidence="1" id="KW-0812">Transmembrane</keyword>
<protein>
    <recommendedName>
        <fullName evidence="4">DUF805 domain-containing protein</fullName>
    </recommendedName>
</protein>
<keyword evidence="1" id="KW-1133">Transmembrane helix</keyword>
<evidence type="ECO:0000313" key="3">
    <source>
        <dbReference type="Proteomes" id="UP000309848"/>
    </source>
</evidence>
<feature type="transmembrane region" description="Helical" evidence="1">
    <location>
        <begin position="69"/>
        <end position="89"/>
    </location>
</feature>
<keyword evidence="3" id="KW-1185">Reference proteome</keyword>
<sequence>MEDLVPILTSFHGAISRRTFWIGAAVLIVASIVLGLIPYLGTIASLALLYPWTCLAMQRLRDMERPVGLALIPVGLAAISAVLGIVTMVSMFNPMLIGLALMVGGLTVLVGTISMLVAIAFLLWIGLTPGKSDAGQPFLGGLR</sequence>
<reference evidence="2 3" key="1">
    <citation type="submission" date="2019-04" db="EMBL/GenBank/DDBJ databases">
        <title>Sphingomonas psychrotolerans sp. nov., isolated from soil in the Tianshan Mountains, Xinjiang, China.</title>
        <authorList>
            <person name="Luo Y."/>
            <person name="Sheng H."/>
        </authorList>
    </citation>
    <scope>NUCLEOTIDE SEQUENCE [LARGE SCALE GENOMIC DNA]</scope>
    <source>
        <strain evidence="2 3">KIS18-15</strain>
    </source>
</reference>
<dbReference type="AlphaFoldDB" id="A0A4S1WTZ0"/>
<evidence type="ECO:0000313" key="2">
    <source>
        <dbReference type="EMBL" id="TGX45640.1"/>
    </source>
</evidence>
<evidence type="ECO:0008006" key="4">
    <source>
        <dbReference type="Google" id="ProtNLM"/>
    </source>
</evidence>
<keyword evidence="1" id="KW-0472">Membrane</keyword>
<dbReference type="RefSeq" id="WP_135981650.1">
    <property type="nucleotide sequence ID" value="NZ_JAASQM010000001.1"/>
</dbReference>
<dbReference type="EMBL" id="SRXU01000001">
    <property type="protein sequence ID" value="TGX45640.1"/>
    <property type="molecule type" value="Genomic_DNA"/>
</dbReference>
<comment type="caution">
    <text evidence="2">The sequence shown here is derived from an EMBL/GenBank/DDBJ whole genome shotgun (WGS) entry which is preliminary data.</text>
</comment>
<feature type="transmembrane region" description="Helical" evidence="1">
    <location>
        <begin position="95"/>
        <end position="125"/>
    </location>
</feature>
<gene>
    <name evidence="2" type="ORF">E5A74_00200</name>
</gene>
<dbReference type="Proteomes" id="UP000309848">
    <property type="component" value="Unassembled WGS sequence"/>
</dbReference>
<proteinExistence type="predicted"/>
<accession>A0A4S1WTZ0</accession>
<dbReference type="OrthoDB" id="9812349at2"/>
<feature type="transmembrane region" description="Helical" evidence="1">
    <location>
        <begin position="20"/>
        <end position="49"/>
    </location>
</feature>
<name>A0A4S1WTZ0_9SPHN</name>